<dbReference type="FunFam" id="3.80.10.10:FF:000383">
    <property type="entry name" value="Leucine-rich repeat receptor protein kinase EMS1"/>
    <property type="match status" value="1"/>
</dbReference>
<evidence type="ECO:0000256" key="7">
    <source>
        <dbReference type="ARBA" id="ARBA00022527"/>
    </source>
</evidence>
<dbReference type="PROSITE" id="PS00107">
    <property type="entry name" value="PROTEIN_KINASE_ATP"/>
    <property type="match status" value="1"/>
</dbReference>
<feature type="binding site" evidence="22">
    <location>
        <position position="760"/>
    </location>
    <ligand>
        <name>ATP</name>
        <dbReference type="ChEBI" id="CHEBI:30616"/>
    </ligand>
</feature>
<proteinExistence type="inferred from homology"/>
<dbReference type="InterPro" id="IPR000719">
    <property type="entry name" value="Prot_kinase_dom"/>
</dbReference>
<comment type="catalytic activity">
    <reaction evidence="21">
        <text>L-seryl-[protein] + ATP = O-phospho-L-seryl-[protein] + ADP + H(+)</text>
        <dbReference type="Rhea" id="RHEA:17989"/>
        <dbReference type="Rhea" id="RHEA-COMP:9863"/>
        <dbReference type="Rhea" id="RHEA-COMP:11604"/>
        <dbReference type="ChEBI" id="CHEBI:15378"/>
        <dbReference type="ChEBI" id="CHEBI:29999"/>
        <dbReference type="ChEBI" id="CHEBI:30616"/>
        <dbReference type="ChEBI" id="CHEBI:83421"/>
        <dbReference type="ChEBI" id="CHEBI:456216"/>
        <dbReference type="EC" id="2.7.11.1"/>
    </reaction>
</comment>
<dbReference type="Pfam" id="PF00069">
    <property type="entry name" value="Pkinase"/>
    <property type="match status" value="1"/>
</dbReference>
<dbReference type="InterPro" id="IPR013210">
    <property type="entry name" value="LRR_N_plant-typ"/>
</dbReference>
<evidence type="ECO:0000256" key="21">
    <source>
        <dbReference type="ARBA" id="ARBA00048679"/>
    </source>
</evidence>
<evidence type="ECO:0000256" key="8">
    <source>
        <dbReference type="ARBA" id="ARBA00022614"/>
    </source>
</evidence>
<keyword evidence="18" id="KW-0675">Receptor</keyword>
<keyword evidence="14" id="KW-0418">Kinase</keyword>
<evidence type="ECO:0000256" key="12">
    <source>
        <dbReference type="ARBA" id="ARBA00022737"/>
    </source>
</evidence>
<evidence type="ECO:0000256" key="4">
    <source>
        <dbReference type="ARBA" id="ARBA00009592"/>
    </source>
</evidence>
<keyword evidence="8" id="KW-0433">Leucine-rich repeat</keyword>
<dbReference type="GO" id="GO:0051707">
    <property type="term" value="P:response to other organism"/>
    <property type="evidence" value="ECO:0007669"/>
    <property type="project" value="UniProtKB-ARBA"/>
</dbReference>
<dbReference type="GO" id="GO:0005524">
    <property type="term" value="F:ATP binding"/>
    <property type="evidence" value="ECO:0007669"/>
    <property type="project" value="UniProtKB-UniRule"/>
</dbReference>
<keyword evidence="16 23" id="KW-1133">Transmembrane helix</keyword>
<dbReference type="SMART" id="SM00369">
    <property type="entry name" value="LRR_TYP"/>
    <property type="match status" value="6"/>
</dbReference>
<evidence type="ECO:0000313" key="27">
    <source>
        <dbReference type="Proteomes" id="UP000595140"/>
    </source>
</evidence>
<keyword evidence="9" id="KW-0808">Transferase</keyword>
<dbReference type="SMART" id="SM00365">
    <property type="entry name" value="LRR_SD22"/>
    <property type="match status" value="6"/>
</dbReference>
<dbReference type="PROSITE" id="PS00108">
    <property type="entry name" value="PROTEIN_KINASE_ST"/>
    <property type="match status" value="1"/>
</dbReference>
<dbReference type="Pfam" id="PF00560">
    <property type="entry name" value="LRR_1"/>
    <property type="match status" value="5"/>
</dbReference>
<dbReference type="Pfam" id="PF13855">
    <property type="entry name" value="LRR_8"/>
    <property type="match status" value="3"/>
</dbReference>
<dbReference type="PRINTS" id="PR00019">
    <property type="entry name" value="LEURICHRPT"/>
</dbReference>
<dbReference type="SUPFAM" id="SSF56112">
    <property type="entry name" value="Protein kinase-like (PK-like)"/>
    <property type="match status" value="1"/>
</dbReference>
<dbReference type="InterPro" id="IPR050647">
    <property type="entry name" value="Plant_LRR-RLKs"/>
</dbReference>
<keyword evidence="19" id="KW-0325">Glycoprotein</keyword>
<keyword evidence="11 24" id="KW-0732">Signal</keyword>
<dbReference type="InterPro" id="IPR017441">
    <property type="entry name" value="Protein_kinase_ATP_BS"/>
</dbReference>
<dbReference type="GO" id="GO:0006952">
    <property type="term" value="P:defense response"/>
    <property type="evidence" value="ECO:0007669"/>
    <property type="project" value="UniProtKB-ARBA"/>
</dbReference>
<organism evidence="26 27">
    <name type="scientific">Cuscuta campestris</name>
    <dbReference type="NCBI Taxonomy" id="132261"/>
    <lineage>
        <taxon>Eukaryota</taxon>
        <taxon>Viridiplantae</taxon>
        <taxon>Streptophyta</taxon>
        <taxon>Embryophyta</taxon>
        <taxon>Tracheophyta</taxon>
        <taxon>Spermatophyta</taxon>
        <taxon>Magnoliopsida</taxon>
        <taxon>eudicotyledons</taxon>
        <taxon>Gunneridae</taxon>
        <taxon>Pentapetalae</taxon>
        <taxon>asterids</taxon>
        <taxon>lamiids</taxon>
        <taxon>Solanales</taxon>
        <taxon>Convolvulaceae</taxon>
        <taxon>Cuscuteae</taxon>
        <taxon>Cuscuta</taxon>
        <taxon>Cuscuta subgen. Grammica</taxon>
        <taxon>Cuscuta sect. Cleistogrammica</taxon>
    </lineage>
</organism>
<evidence type="ECO:0000256" key="17">
    <source>
        <dbReference type="ARBA" id="ARBA00023136"/>
    </source>
</evidence>
<comment type="similarity">
    <text evidence="4">Belongs to the RLP family.</text>
</comment>
<dbReference type="PANTHER" id="PTHR48056:SF18">
    <property type="entry name" value="NON-SPECIFIC SERINE_THREONINE PROTEIN KINASE"/>
    <property type="match status" value="1"/>
</dbReference>
<evidence type="ECO:0000256" key="11">
    <source>
        <dbReference type="ARBA" id="ARBA00022729"/>
    </source>
</evidence>
<dbReference type="FunFam" id="1.10.510.10:FF:000309">
    <property type="entry name" value="Leucine-rich repeat receptor-like protein kinase"/>
    <property type="match status" value="1"/>
</dbReference>
<evidence type="ECO:0000256" key="13">
    <source>
        <dbReference type="ARBA" id="ARBA00022741"/>
    </source>
</evidence>
<keyword evidence="17 23" id="KW-0472">Membrane</keyword>
<comment type="catalytic activity">
    <reaction evidence="20">
        <text>L-threonyl-[protein] + ATP = O-phospho-L-threonyl-[protein] + ADP + H(+)</text>
        <dbReference type="Rhea" id="RHEA:46608"/>
        <dbReference type="Rhea" id="RHEA-COMP:11060"/>
        <dbReference type="Rhea" id="RHEA-COMP:11605"/>
        <dbReference type="ChEBI" id="CHEBI:15378"/>
        <dbReference type="ChEBI" id="CHEBI:30013"/>
        <dbReference type="ChEBI" id="CHEBI:30616"/>
        <dbReference type="ChEBI" id="CHEBI:61977"/>
        <dbReference type="ChEBI" id="CHEBI:456216"/>
        <dbReference type="EC" id="2.7.11.1"/>
    </reaction>
</comment>
<dbReference type="CDD" id="cd14066">
    <property type="entry name" value="STKc_IRAK"/>
    <property type="match status" value="1"/>
</dbReference>
<feature type="chain" id="PRO_5019842950" description="non-specific serine/threonine protein kinase" evidence="24">
    <location>
        <begin position="19"/>
        <end position="1020"/>
    </location>
</feature>
<dbReference type="FunFam" id="3.30.200.20:FF:000039">
    <property type="entry name" value="receptor-like protein kinase FERONIA"/>
    <property type="match status" value="1"/>
</dbReference>
<dbReference type="PROSITE" id="PS50011">
    <property type="entry name" value="PROTEIN_KINASE_DOM"/>
    <property type="match status" value="1"/>
</dbReference>
<keyword evidence="15 22" id="KW-0067">ATP-binding</keyword>
<evidence type="ECO:0000256" key="23">
    <source>
        <dbReference type="SAM" id="Phobius"/>
    </source>
</evidence>
<evidence type="ECO:0000313" key="26">
    <source>
        <dbReference type="EMBL" id="VFQ80053.1"/>
    </source>
</evidence>
<dbReference type="OrthoDB" id="1425676at2759"/>
<keyword evidence="13 22" id="KW-0547">Nucleotide-binding</keyword>
<dbReference type="Gene3D" id="1.10.510.10">
    <property type="entry name" value="Transferase(Phosphotransferase) domain 1"/>
    <property type="match status" value="1"/>
</dbReference>
<dbReference type="FunFam" id="3.80.10.10:FF:000213">
    <property type="entry name" value="Tyrosine-sulfated glycopeptide receptor 1"/>
    <property type="match status" value="1"/>
</dbReference>
<dbReference type="GO" id="GO:0033612">
    <property type="term" value="F:receptor serine/threonine kinase binding"/>
    <property type="evidence" value="ECO:0007669"/>
    <property type="project" value="TreeGrafter"/>
</dbReference>
<sequence length="1020" mass="112435">MSILNLAFWVCFFCPSLGLIQKSCHSSDQLALKEFTGNLTNGSSILSSWSDESNSSCCNWDGVECEEDDEEEEGRRVIKLNLSGKNLQGVVPKSLENLGHLRFLDLSHNHLEGGVPLDFSKLAQLEVLDLSHNSFSGQILGSLSKGLEKLHTINISSNSFTGNSIDDLLQLPYLHVLNISNNSFSGSLTSHISNVSTKIRTLDFSMNHFSGELPQSLYSISSLERFSASENSLSGQLSQEISKLSQMKSLVLYGNRFSGGIPDVFGSLMGLEILVLHSNLFSGRLPPTLSLCSNLTTLDVRNNSLFGGIDLDFTGLPKLSFLDLASNNFSGPLPGSLSACGALTVLSLSKNRLNGSVPESYKNLSSLVFLTLSKNRLENLSRAFSVLQHCQSLAALILTKNFEGEEIPRHVTGFRNLIILALGNSRLRGEIPVWINNCRKLRALDLSWNRLDGYIPSWIGKMEDLFYMDLSNNSLSGEIPKSLTTLKSLTAPSGNYQFDFNITINGIPFIVKRNSSRSGLQYNRVSGFPPSIYLSNNRINGAIWPEIGRLKQLHVLDLSANNISGPIPDSISAMSNLEVLDLSHNQLHGPIPSSLEELTFLSKFSVAYNHLTGTVPTGGQFFSFPPSSFEGNSGLHANVTNDIPALPAVSRKRLGERGVLGITLSLGVGTAVLLVLLLLRLHRRRDHGHVEDDDRTEEMMRLPSEASKLVLFRASGCKDLTVVDLLSSTNNFDESNIIGCGGFGLVYLANLPNGTKAAIKRLSGDGGEMEREFQAEVESLSRARHPNLVPLQGYCQHGNDRLLIYSYMANGSLDYWLHESVDGTTFLTWGTRLKIARGAARGLAYLHNPERNIIHRDIKTSNILLDEAFEAHLADFGLSRLLRSPYDTHVTTDLVGTLGYIPPEYSHSMVATFRGDVYSFGVVLLELLTGKRPVEVCKGKSCRNLVSWVLHMRGEKREEEIFDTKIWGDDSSKGRENELSQALDIACLCVDQEPRERPTIDCVVSWLEAIGTDEHQKQRL</sequence>
<dbReference type="GO" id="GO:0005886">
    <property type="term" value="C:plasma membrane"/>
    <property type="evidence" value="ECO:0007669"/>
    <property type="project" value="UniProtKB-SubCell"/>
</dbReference>
<dbReference type="EC" id="2.7.11.1" evidence="5"/>
<gene>
    <name evidence="26" type="ORF">CCAM_LOCUS21829</name>
</gene>
<name>A0A484LU43_9ASTE</name>
<dbReference type="InterPro" id="IPR001611">
    <property type="entry name" value="Leu-rich_rpt"/>
</dbReference>
<dbReference type="InterPro" id="IPR032675">
    <property type="entry name" value="LRR_dom_sf"/>
</dbReference>
<dbReference type="InterPro" id="IPR008271">
    <property type="entry name" value="Ser/Thr_kinase_AS"/>
</dbReference>
<evidence type="ECO:0000256" key="20">
    <source>
        <dbReference type="ARBA" id="ARBA00047899"/>
    </source>
</evidence>
<reference evidence="26 27" key="1">
    <citation type="submission" date="2018-04" db="EMBL/GenBank/DDBJ databases">
        <authorList>
            <person name="Vogel A."/>
        </authorList>
    </citation>
    <scope>NUCLEOTIDE SEQUENCE [LARGE SCALE GENOMIC DNA]</scope>
</reference>
<dbReference type="Pfam" id="PF08263">
    <property type="entry name" value="LRRNT_2"/>
    <property type="match status" value="1"/>
</dbReference>
<evidence type="ECO:0000256" key="3">
    <source>
        <dbReference type="ARBA" id="ARBA00008684"/>
    </source>
</evidence>
<keyword evidence="12" id="KW-0677">Repeat</keyword>
<feature type="domain" description="Protein kinase" evidence="25">
    <location>
        <begin position="732"/>
        <end position="1010"/>
    </location>
</feature>
<evidence type="ECO:0000256" key="14">
    <source>
        <dbReference type="ARBA" id="ARBA00022777"/>
    </source>
</evidence>
<dbReference type="Gene3D" id="3.80.10.10">
    <property type="entry name" value="Ribonuclease Inhibitor"/>
    <property type="match status" value="4"/>
</dbReference>
<keyword evidence="27" id="KW-1185">Reference proteome</keyword>
<evidence type="ECO:0000256" key="16">
    <source>
        <dbReference type="ARBA" id="ARBA00022989"/>
    </source>
</evidence>
<dbReference type="SUPFAM" id="SSF52058">
    <property type="entry name" value="L domain-like"/>
    <property type="match status" value="2"/>
</dbReference>
<evidence type="ECO:0000256" key="19">
    <source>
        <dbReference type="ARBA" id="ARBA00023180"/>
    </source>
</evidence>
<feature type="signal peptide" evidence="24">
    <location>
        <begin position="1"/>
        <end position="18"/>
    </location>
</feature>
<dbReference type="EMBL" id="OOIL02002044">
    <property type="protein sequence ID" value="VFQ80053.1"/>
    <property type="molecule type" value="Genomic_DNA"/>
</dbReference>
<comment type="subcellular location">
    <subcellularLocation>
        <location evidence="2">Cell membrane</location>
    </subcellularLocation>
    <subcellularLocation>
        <location evidence="1">Membrane</location>
        <topology evidence="1">Single-pass membrane protein</topology>
    </subcellularLocation>
</comment>
<evidence type="ECO:0000256" key="1">
    <source>
        <dbReference type="ARBA" id="ARBA00004167"/>
    </source>
</evidence>
<dbReference type="InterPro" id="IPR003591">
    <property type="entry name" value="Leu-rich_rpt_typical-subtyp"/>
</dbReference>
<evidence type="ECO:0000256" key="24">
    <source>
        <dbReference type="SAM" id="SignalP"/>
    </source>
</evidence>
<dbReference type="SMART" id="SM00220">
    <property type="entry name" value="S_TKc"/>
    <property type="match status" value="1"/>
</dbReference>
<evidence type="ECO:0000256" key="10">
    <source>
        <dbReference type="ARBA" id="ARBA00022692"/>
    </source>
</evidence>
<dbReference type="InterPro" id="IPR011009">
    <property type="entry name" value="Kinase-like_dom_sf"/>
</dbReference>
<evidence type="ECO:0000256" key="15">
    <source>
        <dbReference type="ARBA" id="ARBA00022840"/>
    </source>
</evidence>
<dbReference type="AlphaFoldDB" id="A0A484LU43"/>
<evidence type="ECO:0000256" key="5">
    <source>
        <dbReference type="ARBA" id="ARBA00012513"/>
    </source>
</evidence>
<evidence type="ECO:0000256" key="9">
    <source>
        <dbReference type="ARBA" id="ARBA00022679"/>
    </source>
</evidence>
<evidence type="ECO:0000256" key="22">
    <source>
        <dbReference type="PROSITE-ProRule" id="PRU10141"/>
    </source>
</evidence>
<keyword evidence="7" id="KW-0723">Serine/threonine-protein kinase</keyword>
<keyword evidence="10 23" id="KW-0812">Transmembrane</keyword>
<evidence type="ECO:0000256" key="6">
    <source>
        <dbReference type="ARBA" id="ARBA00022475"/>
    </source>
</evidence>
<dbReference type="GO" id="GO:0004674">
    <property type="term" value="F:protein serine/threonine kinase activity"/>
    <property type="evidence" value="ECO:0007669"/>
    <property type="project" value="UniProtKB-KW"/>
</dbReference>
<feature type="transmembrane region" description="Helical" evidence="23">
    <location>
        <begin position="659"/>
        <end position="679"/>
    </location>
</feature>
<comment type="similarity">
    <text evidence="3">Belongs to the protein kinase superfamily. Ser/Thr protein kinase family.</text>
</comment>
<protein>
    <recommendedName>
        <fullName evidence="5">non-specific serine/threonine protein kinase</fullName>
        <ecNumber evidence="5">2.7.11.1</ecNumber>
    </recommendedName>
</protein>
<dbReference type="PROSITE" id="PS51450">
    <property type="entry name" value="LRR"/>
    <property type="match status" value="2"/>
</dbReference>
<dbReference type="Proteomes" id="UP000595140">
    <property type="component" value="Unassembled WGS sequence"/>
</dbReference>
<accession>A0A484LU43</accession>
<evidence type="ECO:0000256" key="18">
    <source>
        <dbReference type="ARBA" id="ARBA00023170"/>
    </source>
</evidence>
<evidence type="ECO:0000256" key="2">
    <source>
        <dbReference type="ARBA" id="ARBA00004236"/>
    </source>
</evidence>
<dbReference type="Gene3D" id="3.30.200.20">
    <property type="entry name" value="Phosphorylase Kinase, domain 1"/>
    <property type="match status" value="1"/>
</dbReference>
<evidence type="ECO:0000259" key="25">
    <source>
        <dbReference type="PROSITE" id="PS50011"/>
    </source>
</evidence>
<dbReference type="PANTHER" id="PTHR48056">
    <property type="entry name" value="LRR RECEPTOR-LIKE SERINE/THREONINE-PROTEIN KINASE-RELATED"/>
    <property type="match status" value="1"/>
</dbReference>
<dbReference type="FunFam" id="3.80.10.10:FF:000129">
    <property type="entry name" value="Leucine-rich repeat receptor-like kinase"/>
    <property type="match status" value="1"/>
</dbReference>
<keyword evidence="6" id="KW-1003">Cell membrane</keyword>